<accession>A0A0P1EW08</accession>
<dbReference type="InterPro" id="IPR036873">
    <property type="entry name" value="Rhodanese-like_dom_sf"/>
</dbReference>
<reference evidence="1 2" key="1">
    <citation type="submission" date="2015-09" db="EMBL/GenBank/DDBJ databases">
        <authorList>
            <consortium name="Swine Surveillance"/>
        </authorList>
    </citation>
    <scope>NUCLEOTIDE SEQUENCE [LARGE SCALE GENOMIC DNA]</scope>
    <source>
        <strain evidence="1 2">CECT 5294</strain>
    </source>
</reference>
<dbReference type="AlphaFoldDB" id="A0A0P1EW08"/>
<dbReference type="EMBL" id="CYRX01000009">
    <property type="protein sequence ID" value="CUH59152.1"/>
    <property type="molecule type" value="Genomic_DNA"/>
</dbReference>
<evidence type="ECO:0008006" key="3">
    <source>
        <dbReference type="Google" id="ProtNLM"/>
    </source>
</evidence>
<name>A0A0P1EW08_9RHOB</name>
<evidence type="ECO:0000313" key="1">
    <source>
        <dbReference type="EMBL" id="CUH59152.1"/>
    </source>
</evidence>
<dbReference type="Proteomes" id="UP000051298">
    <property type="component" value="Unassembled WGS sequence"/>
</dbReference>
<dbReference type="STRING" id="266809.PM03_07470"/>
<dbReference type="eggNOG" id="COG0607">
    <property type="taxonomic scope" value="Bacteria"/>
</dbReference>
<evidence type="ECO:0000313" key="2">
    <source>
        <dbReference type="Proteomes" id="UP000051298"/>
    </source>
</evidence>
<proteinExistence type="predicted"/>
<dbReference type="RefSeq" id="WP_058122453.1">
    <property type="nucleotide sequence ID" value="NZ_CYRX01000009.1"/>
</dbReference>
<organism evidence="1 2">
    <name type="scientific">Thalassobacter stenotrophicus</name>
    <dbReference type="NCBI Taxonomy" id="266809"/>
    <lineage>
        <taxon>Bacteria</taxon>
        <taxon>Pseudomonadati</taxon>
        <taxon>Pseudomonadota</taxon>
        <taxon>Alphaproteobacteria</taxon>
        <taxon>Rhodobacterales</taxon>
        <taxon>Roseobacteraceae</taxon>
        <taxon>Thalassobacter</taxon>
    </lineage>
</organism>
<dbReference type="SUPFAM" id="SSF52821">
    <property type="entry name" value="Rhodanese/Cell cycle control phosphatase"/>
    <property type="match status" value="1"/>
</dbReference>
<gene>
    <name evidence="1" type="ORF">THS5294_00435</name>
</gene>
<protein>
    <recommendedName>
        <fullName evidence="3">Rhodanese domain-containing protein</fullName>
    </recommendedName>
</protein>
<sequence>MSKSGSTLVSEILPQAAWEILSNDSRALMIDVRTRPEWGFVGGPDLSEVEQTVTQIEWLAYPDMSPNPAFVRTFMDSIGGNVPSHLLFICRSGARSLSAAYAVADALSAEGLDVPCINVVNGFEGDCDAQGRRGALNGWKASGLPWRQT</sequence>
<dbReference type="Gene3D" id="3.40.250.10">
    <property type="entry name" value="Rhodanese-like domain"/>
    <property type="match status" value="1"/>
</dbReference>